<dbReference type="Proteomes" id="UP000018853">
    <property type="component" value="Unassembled WGS sequence"/>
</dbReference>
<evidence type="ECO:0000313" key="4">
    <source>
        <dbReference type="Proteomes" id="UP000018853"/>
    </source>
</evidence>
<dbReference type="AlphaFoldDB" id="W1X3V0"/>
<evidence type="ECO:0000256" key="2">
    <source>
        <dbReference type="ARBA" id="ARBA00022679"/>
    </source>
</evidence>
<evidence type="ECO:0000313" key="3">
    <source>
        <dbReference type="EMBL" id="ETJ23394.1"/>
    </source>
</evidence>
<feature type="non-terminal residue" evidence="3">
    <location>
        <position position="1"/>
    </location>
</feature>
<dbReference type="GO" id="GO:0016757">
    <property type="term" value="F:glycosyltransferase activity"/>
    <property type="evidence" value="ECO:0007669"/>
    <property type="project" value="UniProtKB-KW"/>
</dbReference>
<proteinExistence type="predicted"/>
<accession>W1X3V0</accession>
<comment type="caution">
    <text evidence="3">The sequence shown here is derived from an EMBL/GenBank/DDBJ whole genome shotgun (WGS) entry which is preliminary data.</text>
</comment>
<protein>
    <submittedName>
        <fullName evidence="3">Uncharacterized protein</fullName>
    </submittedName>
</protein>
<evidence type="ECO:0000256" key="1">
    <source>
        <dbReference type="ARBA" id="ARBA00022676"/>
    </source>
</evidence>
<dbReference type="Gene3D" id="3.40.1030.10">
    <property type="entry name" value="Nucleoside phosphorylase/phosphoribosyltransferase catalytic domain"/>
    <property type="match status" value="1"/>
</dbReference>
<keyword evidence="2" id="KW-0808">Transferase</keyword>
<dbReference type="InterPro" id="IPR035902">
    <property type="entry name" value="Nuc_phospho_transferase"/>
</dbReference>
<name>W1X3V0_ECOLX</name>
<dbReference type="EMBL" id="AZLZ01001526">
    <property type="protein sequence ID" value="ETJ23394.1"/>
    <property type="molecule type" value="Genomic_DNA"/>
</dbReference>
<keyword evidence="1" id="KW-0328">Glycosyltransferase</keyword>
<reference evidence="3 4" key="1">
    <citation type="submission" date="2013-12" db="EMBL/GenBank/DDBJ databases">
        <title>A Varibaculum cambriense genome reconstructed from a premature infant gut community with otherwise low bacterial novelty that shifts toward anaerobic metabolism during the third week of life.</title>
        <authorList>
            <person name="Brown C.T."/>
            <person name="Sharon I."/>
            <person name="Thomas B.C."/>
            <person name="Castelle C.J."/>
            <person name="Morowitz M.J."/>
            <person name="Banfield J.F."/>
        </authorList>
    </citation>
    <scope>NUCLEOTIDE SEQUENCE [LARGE SCALE GENOMIC DNA]</scope>
    <source>
        <strain evidence="4">DORA_A_5_14_21</strain>
    </source>
</reference>
<organism evidence="3 4">
    <name type="scientific">Escherichia coli DORA_A_5_14_21</name>
    <dbReference type="NCBI Taxonomy" id="1403943"/>
    <lineage>
        <taxon>Bacteria</taxon>
        <taxon>Pseudomonadati</taxon>
        <taxon>Pseudomonadota</taxon>
        <taxon>Gammaproteobacteria</taxon>
        <taxon>Enterobacterales</taxon>
        <taxon>Enterobacteriaceae</taxon>
        <taxon>Escherichia</taxon>
    </lineage>
</organism>
<gene>
    <name evidence="3" type="ORF">Q609_ECAC01526G0001</name>
</gene>
<sequence>IQMACCLVATGEAATISDGLARVNQAF</sequence>